<dbReference type="PANTHER" id="PTHR24096">
    <property type="entry name" value="LONG-CHAIN-FATTY-ACID--COA LIGASE"/>
    <property type="match status" value="1"/>
</dbReference>
<gene>
    <name evidence="5" type="ORF">E0L32_001080</name>
</gene>
<dbReference type="InterPro" id="IPR045851">
    <property type="entry name" value="AMP-bd_C_sf"/>
</dbReference>
<feature type="domain" description="AMP-binding enzyme C-terminal" evidence="4">
    <location>
        <begin position="118"/>
        <end position="200"/>
    </location>
</feature>
<dbReference type="STRING" id="1093900.A0A507AMZ8"/>
<evidence type="ECO:0000256" key="1">
    <source>
        <dbReference type="ARBA" id="ARBA00006432"/>
    </source>
</evidence>
<dbReference type="EMBL" id="SKBQ01000004">
    <property type="protein sequence ID" value="TPX11262.1"/>
    <property type="molecule type" value="Genomic_DNA"/>
</dbReference>
<evidence type="ECO:0000256" key="2">
    <source>
        <dbReference type="ARBA" id="ARBA00022598"/>
    </source>
</evidence>
<keyword evidence="6" id="KW-1185">Reference proteome</keyword>
<comment type="similarity">
    <text evidence="1">Belongs to the ATP-dependent AMP-binding enzyme family.</text>
</comment>
<dbReference type="Gene3D" id="3.40.50.12780">
    <property type="entry name" value="N-terminal domain of ligase-like"/>
    <property type="match status" value="1"/>
</dbReference>
<organism evidence="5 6">
    <name type="scientific">Thyridium curvatum</name>
    <dbReference type="NCBI Taxonomy" id="1093900"/>
    <lineage>
        <taxon>Eukaryota</taxon>
        <taxon>Fungi</taxon>
        <taxon>Dikarya</taxon>
        <taxon>Ascomycota</taxon>
        <taxon>Pezizomycotina</taxon>
        <taxon>Sordariomycetes</taxon>
        <taxon>Sordariomycetidae</taxon>
        <taxon>Thyridiales</taxon>
        <taxon>Thyridiaceae</taxon>
        <taxon>Thyridium</taxon>
    </lineage>
</organism>
<evidence type="ECO:0000259" key="3">
    <source>
        <dbReference type="Pfam" id="PF00501"/>
    </source>
</evidence>
<comment type="caution">
    <text evidence="5">The sequence shown here is derived from an EMBL/GenBank/DDBJ whole genome shotgun (WGS) entry which is preliminary data.</text>
</comment>
<dbReference type="PANTHER" id="PTHR24096:SF149">
    <property type="entry name" value="AMP-BINDING DOMAIN-CONTAINING PROTEIN-RELATED"/>
    <property type="match status" value="1"/>
</dbReference>
<dbReference type="InterPro" id="IPR025110">
    <property type="entry name" value="AMP-bd_C"/>
</dbReference>
<dbReference type="GeneID" id="41968527"/>
<dbReference type="GO" id="GO:0016405">
    <property type="term" value="F:CoA-ligase activity"/>
    <property type="evidence" value="ECO:0007669"/>
    <property type="project" value="TreeGrafter"/>
</dbReference>
<dbReference type="SUPFAM" id="SSF56801">
    <property type="entry name" value="Acetyl-CoA synthetase-like"/>
    <property type="match status" value="1"/>
</dbReference>
<feature type="domain" description="AMP-dependent synthetase/ligase" evidence="3">
    <location>
        <begin position="2"/>
        <end position="67"/>
    </location>
</feature>
<dbReference type="Pfam" id="PF00501">
    <property type="entry name" value="AMP-binding"/>
    <property type="match status" value="1"/>
</dbReference>
<dbReference type="Pfam" id="PF13193">
    <property type="entry name" value="AMP-binding_C"/>
    <property type="match status" value="1"/>
</dbReference>
<accession>A0A507AMZ8</accession>
<keyword evidence="2" id="KW-0436">Ligase</keyword>
<evidence type="ECO:0000259" key="4">
    <source>
        <dbReference type="Pfam" id="PF13193"/>
    </source>
</evidence>
<evidence type="ECO:0000313" key="6">
    <source>
        <dbReference type="Proteomes" id="UP000319257"/>
    </source>
</evidence>
<sequence length="225" mass="25063">MMQTYGMTEAACWIAMNRITEHVALTELGPLVPGLEARLMNDDRTEAPVGGPGELWLRGLNMTKGYLDNEKANTEAFPEPKWLNTGDIVSISPQGILKLQGRTKELIKYSGFQVSPSELEQYIARHSAVADCAVTYTLDANSEELPTAYVVLVDDIKESPMKLAKLQEVHESVDSQVAGYKKLRGGVWEVSKIARNPTSKIVRRELRSYITGLMSKRDYARSSKI</sequence>
<proteinExistence type="inferred from homology"/>
<dbReference type="Proteomes" id="UP000319257">
    <property type="component" value="Unassembled WGS sequence"/>
</dbReference>
<dbReference type="InParanoid" id="A0A507AMZ8"/>
<dbReference type="RefSeq" id="XP_030992973.1">
    <property type="nucleotide sequence ID" value="XM_031133506.1"/>
</dbReference>
<dbReference type="AlphaFoldDB" id="A0A507AMZ8"/>
<reference evidence="5 6" key="1">
    <citation type="submission" date="2019-06" db="EMBL/GenBank/DDBJ databases">
        <title>Draft genome sequence of the filamentous fungus Phialemoniopsis curvata isolated from diesel fuel.</title>
        <authorList>
            <person name="Varaljay V.A."/>
            <person name="Lyon W.J."/>
            <person name="Crouch A.L."/>
            <person name="Drake C.E."/>
            <person name="Hollomon J.M."/>
            <person name="Nadeau L.J."/>
            <person name="Nunn H.S."/>
            <person name="Stevenson B.S."/>
            <person name="Bojanowski C.L."/>
            <person name="Crookes-Goodson W.J."/>
        </authorList>
    </citation>
    <scope>NUCLEOTIDE SEQUENCE [LARGE SCALE GENOMIC DNA]</scope>
    <source>
        <strain evidence="5 6">D216</strain>
    </source>
</reference>
<name>A0A507AMZ8_9PEZI</name>
<protein>
    <submittedName>
        <fullName evidence="5">Uncharacterized protein</fullName>
    </submittedName>
</protein>
<dbReference type="InterPro" id="IPR000873">
    <property type="entry name" value="AMP-dep_synth/lig_dom"/>
</dbReference>
<evidence type="ECO:0000313" key="5">
    <source>
        <dbReference type="EMBL" id="TPX11262.1"/>
    </source>
</evidence>
<dbReference type="OrthoDB" id="1898221at2759"/>
<dbReference type="Gene3D" id="3.30.300.30">
    <property type="match status" value="1"/>
</dbReference>
<dbReference type="InterPro" id="IPR042099">
    <property type="entry name" value="ANL_N_sf"/>
</dbReference>